<name>A0A813DNL3_POLGL</name>
<evidence type="ECO:0000256" key="1">
    <source>
        <dbReference type="SAM" id="MobiDB-lite"/>
    </source>
</evidence>
<feature type="region of interest" description="Disordered" evidence="1">
    <location>
        <begin position="582"/>
        <end position="669"/>
    </location>
</feature>
<feature type="transmembrane region" description="Helical" evidence="2">
    <location>
        <begin position="103"/>
        <end position="121"/>
    </location>
</feature>
<feature type="compositionally biased region" description="Polar residues" evidence="1">
    <location>
        <begin position="640"/>
        <end position="654"/>
    </location>
</feature>
<organism evidence="3 4">
    <name type="scientific">Polarella glacialis</name>
    <name type="common">Dinoflagellate</name>
    <dbReference type="NCBI Taxonomy" id="89957"/>
    <lineage>
        <taxon>Eukaryota</taxon>
        <taxon>Sar</taxon>
        <taxon>Alveolata</taxon>
        <taxon>Dinophyceae</taxon>
        <taxon>Suessiales</taxon>
        <taxon>Suessiaceae</taxon>
        <taxon>Polarella</taxon>
    </lineage>
</organism>
<sequence>WGADVRHFVIVPLLASVSLALIGNVYYLHSIFRTWRGETDCHSKPPAHEPRRDCCEEHVAAWNAACFGNFLLFAKCVAALHATMLLVAFGLWCGAESETRASLAENAMLVFTVLTALWLPVANGRVTVSRGIVLLCTSATHLLLVCDLIQTPPEEMIILPHGQVRTLIGLLLCDFRVNVPTQFVVSLAHFWNSCNKRQQLNARTETDWNDFLFSFLSEFLVFSLVIFIGTVWEHALRSQTEGLVQANIWLKELNSAWQAARGLLAGMCDADLEIDSNLNILSSSDKLSHLLMCSLASGSKAMEGRPFTNYLDEPDQVRFTEFIETASRPTLGSMSSDCAEGSPQEPSIKCTPAASLHVHIRGAAGLKFAAEVFHVAVPSSGHDGKFRHLLGIKEEQFQGCGTSIASADRTSEILNEITVSEHPDAAANLSRERRDALDALRAQRERIDRLPLGANFKSLMPGDNWSASKSSSSGRSASHASAEGSRVPLEHIKFVVDSYSPDMSIKEVTFVFNSSAPEELPKLRAWLWDESVAPFQTWLTDQVNAHCNNKEPVQPALGRPVAMRLPGSGRNRGAIVAAEATFSVPTSAQDTDADLEGQEEEQQSEESEEEELWVQLELRKLSLRPREPSRPPQSRASRSHNPVLSTVQESQGPKTTKRVASRGLSAQVD</sequence>
<feature type="compositionally biased region" description="Acidic residues" evidence="1">
    <location>
        <begin position="591"/>
        <end position="612"/>
    </location>
</feature>
<keyword evidence="2" id="KW-1133">Transmembrane helix</keyword>
<feature type="compositionally biased region" description="Low complexity" evidence="1">
    <location>
        <begin position="466"/>
        <end position="483"/>
    </location>
</feature>
<evidence type="ECO:0000313" key="3">
    <source>
        <dbReference type="EMBL" id="CAE8589468.1"/>
    </source>
</evidence>
<keyword evidence="2" id="KW-0812">Transmembrane</keyword>
<feature type="non-terminal residue" evidence="3">
    <location>
        <position position="669"/>
    </location>
</feature>
<keyword evidence="4" id="KW-1185">Reference proteome</keyword>
<evidence type="ECO:0000313" key="4">
    <source>
        <dbReference type="Proteomes" id="UP000654075"/>
    </source>
</evidence>
<keyword evidence="2" id="KW-0472">Membrane</keyword>
<feature type="compositionally biased region" description="Basic and acidic residues" evidence="1">
    <location>
        <begin position="617"/>
        <end position="629"/>
    </location>
</feature>
<accession>A0A813DNL3</accession>
<dbReference type="EMBL" id="CAJNNV010003703">
    <property type="protein sequence ID" value="CAE8589468.1"/>
    <property type="molecule type" value="Genomic_DNA"/>
</dbReference>
<gene>
    <name evidence="3" type="ORF">PGLA1383_LOCUS8229</name>
</gene>
<feature type="transmembrane region" description="Helical" evidence="2">
    <location>
        <begin position="211"/>
        <end position="232"/>
    </location>
</feature>
<protein>
    <recommendedName>
        <fullName evidence="5">Transmembrane protein</fullName>
    </recommendedName>
</protein>
<reference evidence="3" key="1">
    <citation type="submission" date="2021-02" db="EMBL/GenBank/DDBJ databases">
        <authorList>
            <person name="Dougan E. K."/>
            <person name="Rhodes N."/>
            <person name="Thang M."/>
            <person name="Chan C."/>
        </authorList>
    </citation>
    <scope>NUCLEOTIDE SEQUENCE</scope>
</reference>
<evidence type="ECO:0008006" key="5">
    <source>
        <dbReference type="Google" id="ProtNLM"/>
    </source>
</evidence>
<feature type="transmembrane region" description="Helical" evidence="2">
    <location>
        <begin position="7"/>
        <end position="28"/>
    </location>
</feature>
<evidence type="ECO:0000256" key="2">
    <source>
        <dbReference type="SAM" id="Phobius"/>
    </source>
</evidence>
<dbReference type="Proteomes" id="UP000654075">
    <property type="component" value="Unassembled WGS sequence"/>
</dbReference>
<comment type="caution">
    <text evidence="3">The sequence shown here is derived from an EMBL/GenBank/DDBJ whole genome shotgun (WGS) entry which is preliminary data.</text>
</comment>
<feature type="transmembrane region" description="Helical" evidence="2">
    <location>
        <begin position="70"/>
        <end position="91"/>
    </location>
</feature>
<feature type="region of interest" description="Disordered" evidence="1">
    <location>
        <begin position="463"/>
        <end position="483"/>
    </location>
</feature>
<dbReference type="AlphaFoldDB" id="A0A813DNL3"/>
<proteinExistence type="predicted"/>